<evidence type="ECO:0000313" key="9">
    <source>
        <dbReference type="Proteomes" id="UP000472580"/>
    </source>
</evidence>
<dbReference type="Gene3D" id="3.90.220.10">
    <property type="entry name" value="Adenine-n6-DNA-methyltransferase Taqi, Chain A, domain 2"/>
    <property type="match status" value="1"/>
</dbReference>
<dbReference type="CDD" id="cd02440">
    <property type="entry name" value="AdoMet_MTases"/>
    <property type="match status" value="1"/>
</dbReference>
<keyword evidence="3 8" id="KW-0489">Methyltransferase</keyword>
<dbReference type="PRINTS" id="PR00507">
    <property type="entry name" value="N12N6MTFRASE"/>
</dbReference>
<evidence type="ECO:0000256" key="1">
    <source>
        <dbReference type="ARBA" id="ARBA00006594"/>
    </source>
</evidence>
<evidence type="ECO:0000256" key="2">
    <source>
        <dbReference type="ARBA" id="ARBA00011900"/>
    </source>
</evidence>
<dbReference type="Gene3D" id="3.40.50.150">
    <property type="entry name" value="Vaccinia Virus protein VP39"/>
    <property type="match status" value="1"/>
</dbReference>
<dbReference type="GO" id="GO:0009007">
    <property type="term" value="F:site-specific DNA-methyltransferase (adenine-specific) activity"/>
    <property type="evidence" value="ECO:0007669"/>
    <property type="project" value="UniProtKB-EC"/>
</dbReference>
<dbReference type="AlphaFoldDB" id="A0A6L6YGS1"/>
<keyword evidence="9" id="KW-1185">Reference proteome</keyword>
<evidence type="ECO:0000313" key="8">
    <source>
        <dbReference type="EMBL" id="MVX56905.1"/>
    </source>
</evidence>
<dbReference type="InterPro" id="IPR025931">
    <property type="entry name" value="TaqI_C"/>
</dbReference>
<evidence type="ECO:0000256" key="5">
    <source>
        <dbReference type="ARBA" id="ARBA00047942"/>
    </source>
</evidence>
<evidence type="ECO:0000259" key="6">
    <source>
        <dbReference type="Pfam" id="PF02384"/>
    </source>
</evidence>
<reference evidence="8 9" key="1">
    <citation type="submission" date="2019-12" db="EMBL/GenBank/DDBJ databases">
        <title>Microbes associate with the intestines of laboratory mice.</title>
        <authorList>
            <person name="Navarre W."/>
            <person name="Wong E."/>
        </authorList>
    </citation>
    <scope>NUCLEOTIDE SEQUENCE [LARGE SCALE GENOMIC DNA]</scope>
    <source>
        <strain evidence="8 9">NM82_D38</strain>
    </source>
</reference>
<dbReference type="GO" id="GO:0003677">
    <property type="term" value="F:DNA binding"/>
    <property type="evidence" value="ECO:0007669"/>
    <property type="project" value="InterPro"/>
</dbReference>
<feature type="domain" description="DNA methylase adenine-specific" evidence="6">
    <location>
        <begin position="108"/>
        <end position="236"/>
    </location>
</feature>
<dbReference type="InterPro" id="IPR003356">
    <property type="entry name" value="DNA_methylase_A-5"/>
</dbReference>
<accession>A0A6L6YGS1</accession>
<dbReference type="InterPro" id="IPR050953">
    <property type="entry name" value="N4_N6_ade-DNA_methylase"/>
</dbReference>
<feature type="domain" description="TaqI-like C-terminal specificity" evidence="7">
    <location>
        <begin position="395"/>
        <end position="507"/>
    </location>
</feature>
<dbReference type="Pfam" id="PF02384">
    <property type="entry name" value="N6_Mtase"/>
    <property type="match status" value="1"/>
</dbReference>
<dbReference type="GO" id="GO:0032259">
    <property type="term" value="P:methylation"/>
    <property type="evidence" value="ECO:0007669"/>
    <property type="project" value="UniProtKB-KW"/>
</dbReference>
<dbReference type="Pfam" id="PF12950">
    <property type="entry name" value="TaqI_C"/>
    <property type="match status" value="1"/>
</dbReference>
<gene>
    <name evidence="8" type="ORF">E5987_06745</name>
</gene>
<name>A0A6L6YGS1_9BURK</name>
<dbReference type="InterPro" id="IPR023135">
    <property type="entry name" value="N6_DNA_MeTrfase_TaqI_C"/>
</dbReference>
<dbReference type="EMBL" id="WSRP01000017">
    <property type="protein sequence ID" value="MVX56905.1"/>
    <property type="molecule type" value="Genomic_DNA"/>
</dbReference>
<dbReference type="EC" id="2.1.1.72" evidence="2"/>
<proteinExistence type="inferred from homology"/>
<organism evidence="8 9">
    <name type="scientific">Parasutterella muris</name>
    <dbReference type="NCBI Taxonomy" id="2565572"/>
    <lineage>
        <taxon>Bacteria</taxon>
        <taxon>Pseudomonadati</taxon>
        <taxon>Pseudomonadota</taxon>
        <taxon>Betaproteobacteria</taxon>
        <taxon>Burkholderiales</taxon>
        <taxon>Sutterellaceae</taxon>
        <taxon>Parasutterella</taxon>
    </lineage>
</organism>
<comment type="caution">
    <text evidence="8">The sequence shown here is derived from an EMBL/GenBank/DDBJ whole genome shotgun (WGS) entry which is preliminary data.</text>
</comment>
<protein>
    <recommendedName>
        <fullName evidence="2">site-specific DNA-methyltransferase (adenine-specific)</fullName>
        <ecNumber evidence="2">2.1.1.72</ecNumber>
    </recommendedName>
</protein>
<dbReference type="InterPro" id="IPR029063">
    <property type="entry name" value="SAM-dependent_MTases_sf"/>
</dbReference>
<dbReference type="PANTHER" id="PTHR33841">
    <property type="entry name" value="DNA METHYLTRANSFERASE YEEA-RELATED"/>
    <property type="match status" value="1"/>
</dbReference>
<dbReference type="Proteomes" id="UP000472580">
    <property type="component" value="Unassembled WGS sequence"/>
</dbReference>
<sequence>MTISSATKRNWQKLAPNLGDKLKSRANKSRSQKTFIPLERIQNKDSVPFIESLFALRERFSIAQIMHALCLNAIDKSRAKEPLARRFLDEYPRVSDLTIVLPDNFDKESDLLGTIYQSLLSEGDKNIRGSYYTTQKTARLMLQELDISSGEKFLDPCCGSGIFLLEAARLGCSVVGNDIDPIAVMIAKANLIAQNPEALHYPDVRLLNFLNPEERKQIEDIGPFDASASNPPWGGEARTVFNETASEFFFAAFDLLKKGGKQNFLLPSSLLNVAKHRRFRESALKEGRILQIRVFSERFTSVQTNFVSFLYQKSAPAEPVRFVRSDGKTTDIPLHSFELTAHKTFLPVSREALELLNQVKKKGTLSLVNSRWGLGIVTGNNQTCLKTEQTDELEPIYTGKEIQPYRLSAPKRFIRFTPQNFQQCAPEALFRTSPKLLYKFIGSKLVFAIDNERSLALNSANILIPDVEGLSIYSVMGLLNSPLFNALHRMLFKEIKILKGNLCQLPLPRLSPEEDTALTEAVKAAIENPDREDTVNRLIEDLYELTPQQRLLIQSIFQDNLWNPGNRQAL</sequence>
<dbReference type="GO" id="GO:0008170">
    <property type="term" value="F:N-methyltransferase activity"/>
    <property type="evidence" value="ECO:0007669"/>
    <property type="project" value="InterPro"/>
</dbReference>
<comment type="similarity">
    <text evidence="1">Belongs to the N(4)/N(6)-methyltransferase family.</text>
</comment>
<evidence type="ECO:0000256" key="3">
    <source>
        <dbReference type="ARBA" id="ARBA00022603"/>
    </source>
</evidence>
<evidence type="ECO:0000259" key="7">
    <source>
        <dbReference type="Pfam" id="PF12950"/>
    </source>
</evidence>
<evidence type="ECO:0000256" key="4">
    <source>
        <dbReference type="ARBA" id="ARBA00022679"/>
    </source>
</evidence>
<dbReference type="OrthoDB" id="9784823at2"/>
<comment type="catalytic activity">
    <reaction evidence="5">
        <text>a 2'-deoxyadenosine in DNA + S-adenosyl-L-methionine = an N(6)-methyl-2'-deoxyadenosine in DNA + S-adenosyl-L-homocysteine + H(+)</text>
        <dbReference type="Rhea" id="RHEA:15197"/>
        <dbReference type="Rhea" id="RHEA-COMP:12418"/>
        <dbReference type="Rhea" id="RHEA-COMP:12419"/>
        <dbReference type="ChEBI" id="CHEBI:15378"/>
        <dbReference type="ChEBI" id="CHEBI:57856"/>
        <dbReference type="ChEBI" id="CHEBI:59789"/>
        <dbReference type="ChEBI" id="CHEBI:90615"/>
        <dbReference type="ChEBI" id="CHEBI:90616"/>
        <dbReference type="EC" id="2.1.1.72"/>
    </reaction>
</comment>
<dbReference type="PANTHER" id="PTHR33841:SF1">
    <property type="entry name" value="DNA METHYLTRANSFERASE A"/>
    <property type="match status" value="1"/>
</dbReference>
<dbReference type="SUPFAM" id="SSF53335">
    <property type="entry name" value="S-adenosyl-L-methionine-dependent methyltransferases"/>
    <property type="match status" value="1"/>
</dbReference>
<dbReference type="RefSeq" id="WP_160335334.1">
    <property type="nucleotide sequence ID" value="NZ_CALPCR010000017.1"/>
</dbReference>
<keyword evidence="4" id="KW-0808">Transferase</keyword>